<comment type="cofactor">
    <cofactor evidence="1">
        <name>Mg(2+)</name>
        <dbReference type="ChEBI" id="CHEBI:18420"/>
    </cofactor>
</comment>
<proteinExistence type="predicted"/>
<evidence type="ECO:0000259" key="6">
    <source>
        <dbReference type="PROSITE" id="PS50126"/>
    </source>
</evidence>
<dbReference type="GO" id="GO:0005737">
    <property type="term" value="C:cytoplasm"/>
    <property type="evidence" value="ECO:0007669"/>
    <property type="project" value="TreeGrafter"/>
</dbReference>
<dbReference type="SUPFAM" id="SSF50249">
    <property type="entry name" value="Nucleic acid-binding proteins"/>
    <property type="match status" value="1"/>
</dbReference>
<dbReference type="AlphaFoldDB" id="A0A558BL81"/>
<evidence type="ECO:0000256" key="2">
    <source>
        <dbReference type="ARBA" id="ARBA00022723"/>
    </source>
</evidence>
<dbReference type="GO" id="GO:0006364">
    <property type="term" value="P:rRNA processing"/>
    <property type="evidence" value="ECO:0007669"/>
    <property type="project" value="TreeGrafter"/>
</dbReference>
<dbReference type="OrthoDB" id="9804278at2"/>
<name>A0A558BL81_9BACT</name>
<dbReference type="NCBIfam" id="TIGR00757">
    <property type="entry name" value="RNaseEG"/>
    <property type="match status" value="1"/>
</dbReference>
<dbReference type="InterPro" id="IPR004659">
    <property type="entry name" value="RNase_E/G"/>
</dbReference>
<keyword evidence="8" id="KW-1185">Reference proteome</keyword>
<organism evidence="7 8">
    <name type="scientific">Hymenobacter setariae</name>
    <dbReference type="NCBI Taxonomy" id="2594794"/>
    <lineage>
        <taxon>Bacteria</taxon>
        <taxon>Pseudomonadati</taxon>
        <taxon>Bacteroidota</taxon>
        <taxon>Cytophagia</taxon>
        <taxon>Cytophagales</taxon>
        <taxon>Hymenobacteraceae</taxon>
        <taxon>Hymenobacter</taxon>
    </lineage>
</organism>
<dbReference type="EMBL" id="VMRJ01000007">
    <property type="protein sequence ID" value="TVT37278.1"/>
    <property type="molecule type" value="Genomic_DNA"/>
</dbReference>
<keyword evidence="3" id="KW-0378">Hydrolase</keyword>
<protein>
    <submittedName>
        <fullName evidence="7">Rne/Rng family ribonuclease</fullName>
    </submittedName>
</protein>
<evidence type="ECO:0000313" key="8">
    <source>
        <dbReference type="Proteomes" id="UP000317624"/>
    </source>
</evidence>
<sequence length="538" mass="60429">MSNELIINSTPEGERIALLQDKRLIEYHFDRNDTNYAVGDIFLGTVRKVMPGLNAAFVDIGSEKDAFLHYGDLGEQYPSLNKWVTSVMKHQAQTAGLEKFTLEPPLEKVGKADSVFKKGQAILVQVIKEPISTKGPRVSTDISMAGRYLVLMPFTNTISVSKKIVSKAERDRLKRLIASIKPDGFGVIIRTVAEGREVAELDKDMQSMVENWETLYANLRKGQPRDKVLGELGRTSSMLRDMLNESFDSIVVDTPARFEEMRDYVQKIAPDRAGLVKLHNNKAKVFEHLGIEKQLKTLFGKTVSVPGGGYLVIEHTEALHVVDVNSGSKSNQENDQEATALMINLLAAKEVARQLRLRDMGGIIVVDFIDMRAAESRKKVEDAVYHIMKQDKAKFTILPITKFGLMQITRQRVRPAETIVTGEVCPTCGGTGKISASIQVTDEIDNSIDDLLLNQNQTGITLYVHPFLHAFYTKGLVSRQMKWYLKYYKWVKVMKDTSLGLTDFRIEDEHGEQIELHSAAAAMARAQDREMPHIETTE</sequence>
<evidence type="ECO:0000256" key="1">
    <source>
        <dbReference type="ARBA" id="ARBA00001946"/>
    </source>
</evidence>
<dbReference type="GO" id="GO:0003723">
    <property type="term" value="F:RNA binding"/>
    <property type="evidence" value="ECO:0007669"/>
    <property type="project" value="UniProtKB-KW"/>
</dbReference>
<evidence type="ECO:0000313" key="7">
    <source>
        <dbReference type="EMBL" id="TVT37278.1"/>
    </source>
</evidence>
<feature type="domain" description="S1 motif" evidence="6">
    <location>
        <begin position="39"/>
        <end position="147"/>
    </location>
</feature>
<keyword evidence="4" id="KW-0460">Magnesium</keyword>
<reference evidence="7 8" key="1">
    <citation type="submission" date="2019-07" db="EMBL/GenBank/DDBJ databases">
        <title>Hymenobacter sp. straun FUR1 Genome sequencing and assembly.</title>
        <authorList>
            <person name="Chhetri G."/>
        </authorList>
    </citation>
    <scope>NUCLEOTIDE SEQUENCE [LARGE SCALE GENOMIC DNA]</scope>
    <source>
        <strain evidence="7 8">Fur1</strain>
    </source>
</reference>
<gene>
    <name evidence="7" type="ORF">FNT36_23000</name>
</gene>
<dbReference type="PANTHER" id="PTHR30001">
    <property type="entry name" value="RIBONUCLEASE"/>
    <property type="match status" value="1"/>
</dbReference>
<keyword evidence="2" id="KW-0479">Metal-binding</keyword>
<dbReference type="PROSITE" id="PS50126">
    <property type="entry name" value="S1"/>
    <property type="match status" value="1"/>
</dbReference>
<keyword evidence="5" id="KW-0694">RNA-binding</keyword>
<dbReference type="InterPro" id="IPR003029">
    <property type="entry name" value="S1_domain"/>
</dbReference>
<dbReference type="Proteomes" id="UP000317624">
    <property type="component" value="Unassembled WGS sequence"/>
</dbReference>
<dbReference type="CDD" id="cd04453">
    <property type="entry name" value="S1_RNase_E"/>
    <property type="match status" value="1"/>
</dbReference>
<dbReference type="RefSeq" id="WP_144852682.1">
    <property type="nucleotide sequence ID" value="NZ_VMRJ01000007.1"/>
</dbReference>
<accession>A0A558BL81</accession>
<dbReference type="Gene3D" id="2.40.50.140">
    <property type="entry name" value="Nucleic acid-binding proteins"/>
    <property type="match status" value="1"/>
</dbReference>
<dbReference type="Pfam" id="PF10150">
    <property type="entry name" value="RNase_E_G"/>
    <property type="match status" value="1"/>
</dbReference>
<dbReference type="SMART" id="SM00316">
    <property type="entry name" value="S1"/>
    <property type="match status" value="1"/>
</dbReference>
<dbReference type="GO" id="GO:0046872">
    <property type="term" value="F:metal ion binding"/>
    <property type="evidence" value="ECO:0007669"/>
    <property type="project" value="UniProtKB-KW"/>
</dbReference>
<evidence type="ECO:0000256" key="4">
    <source>
        <dbReference type="ARBA" id="ARBA00022842"/>
    </source>
</evidence>
<evidence type="ECO:0000256" key="5">
    <source>
        <dbReference type="ARBA" id="ARBA00022884"/>
    </source>
</evidence>
<comment type="caution">
    <text evidence="7">The sequence shown here is derived from an EMBL/GenBank/DDBJ whole genome shotgun (WGS) entry which is preliminary data.</text>
</comment>
<dbReference type="PANTHER" id="PTHR30001:SF0">
    <property type="entry name" value="RIBONUCLEASE G"/>
    <property type="match status" value="1"/>
</dbReference>
<dbReference type="GO" id="GO:0016787">
    <property type="term" value="F:hydrolase activity"/>
    <property type="evidence" value="ECO:0007669"/>
    <property type="project" value="UniProtKB-KW"/>
</dbReference>
<evidence type="ECO:0000256" key="3">
    <source>
        <dbReference type="ARBA" id="ARBA00022801"/>
    </source>
</evidence>
<dbReference type="InterPro" id="IPR019307">
    <property type="entry name" value="RNA-bd_AU-1/RNase_E/G"/>
</dbReference>
<dbReference type="InterPro" id="IPR012340">
    <property type="entry name" value="NA-bd_OB-fold"/>
</dbReference>
<dbReference type="GO" id="GO:0004540">
    <property type="term" value="F:RNA nuclease activity"/>
    <property type="evidence" value="ECO:0007669"/>
    <property type="project" value="InterPro"/>
</dbReference>